<protein>
    <recommendedName>
        <fullName evidence="5">Transmembrane protein</fullName>
    </recommendedName>
</protein>
<feature type="transmembrane region" description="Helical" evidence="2">
    <location>
        <begin position="222"/>
        <end position="243"/>
    </location>
</feature>
<name>A0AAD9GKZ5_BABDI</name>
<dbReference type="Proteomes" id="UP001195914">
    <property type="component" value="Unassembled WGS sequence"/>
</dbReference>
<gene>
    <name evidence="3" type="ORF">X943_003966</name>
</gene>
<reference evidence="3" key="1">
    <citation type="journal article" date="2014" name="Nucleic Acids Res.">
        <title>The evolutionary dynamics of variant antigen genes in Babesia reveal a history of genomic innovation underlying host-parasite interaction.</title>
        <authorList>
            <person name="Jackson A.P."/>
            <person name="Otto T.D."/>
            <person name="Darby A."/>
            <person name="Ramaprasad A."/>
            <person name="Xia D."/>
            <person name="Echaide I.E."/>
            <person name="Farber M."/>
            <person name="Gahlot S."/>
            <person name="Gamble J."/>
            <person name="Gupta D."/>
            <person name="Gupta Y."/>
            <person name="Jackson L."/>
            <person name="Malandrin L."/>
            <person name="Malas T.B."/>
            <person name="Moussa E."/>
            <person name="Nair M."/>
            <person name="Reid A.J."/>
            <person name="Sanders M."/>
            <person name="Sharma J."/>
            <person name="Tracey A."/>
            <person name="Quail M.A."/>
            <person name="Weir W."/>
            <person name="Wastling J.M."/>
            <person name="Hall N."/>
            <person name="Willadsen P."/>
            <person name="Lingelbach K."/>
            <person name="Shiels B."/>
            <person name="Tait A."/>
            <person name="Berriman M."/>
            <person name="Allred D.R."/>
            <person name="Pain A."/>
        </authorList>
    </citation>
    <scope>NUCLEOTIDE SEQUENCE</scope>
    <source>
        <strain evidence="3">1802A</strain>
    </source>
</reference>
<sequence>MEGDGEEASSPQEDTPRFSFFTCNLANYLCRKYGISGKKTKSYTLVSLLLKSEVLYALYVWYVCGVIATQRHDHGWHAVQVQRWLPYLWILKPVFAFLDDSMDRILKQLSVMWRYLCEGSGNPDKIGLRLGRRRCFIDDVLDFNQRFNIVLVISEIGILALVPLMYYFFYINPSCMRWGLYTVVGLALCQIAASASCEGAFCRYVQCNSELSEVQFISLRQMLVAGYGVSTLVCILWPCATSLDFLFSPLALMNIYPLFLVSNTVCVLWVVFSDDAGYEEAVDMSRRSETSWSPKTLFAFLTLMCMALDLRYRYVFGAFRRFQHPYVVLVSTLLAGQVLKMIISYICARHVTLQGLINIAKFIFVLMFVLTFATHRIVPLPSESSSTWYLFSVIFCMTVIQHLLITFGLALSVRTAPTKLESTITSLTDVVMDVVSFMYRERLFLRPFALKFLKYDAVFDSLTSFFCLYSFFVLFAKPQIEALLYRGSMPLKIVERPRLPQLLPVSEEASPIQSRAEHFPIEVPPSVINSQALLQDPDADKSPWGVESDYSNTSD</sequence>
<evidence type="ECO:0000313" key="3">
    <source>
        <dbReference type="EMBL" id="KAK1940397.1"/>
    </source>
</evidence>
<feature type="transmembrane region" description="Helical" evidence="2">
    <location>
        <begin position="292"/>
        <end position="314"/>
    </location>
</feature>
<feature type="transmembrane region" description="Helical" evidence="2">
    <location>
        <begin position="149"/>
        <end position="172"/>
    </location>
</feature>
<evidence type="ECO:0008006" key="5">
    <source>
        <dbReference type="Google" id="ProtNLM"/>
    </source>
</evidence>
<feature type="region of interest" description="Disordered" evidence="1">
    <location>
        <begin position="534"/>
        <end position="555"/>
    </location>
</feature>
<feature type="transmembrane region" description="Helical" evidence="2">
    <location>
        <begin position="359"/>
        <end position="377"/>
    </location>
</feature>
<proteinExistence type="predicted"/>
<keyword evidence="4" id="KW-1185">Reference proteome</keyword>
<evidence type="ECO:0000256" key="1">
    <source>
        <dbReference type="SAM" id="MobiDB-lite"/>
    </source>
</evidence>
<keyword evidence="2" id="KW-0472">Membrane</keyword>
<feature type="transmembrane region" description="Helical" evidence="2">
    <location>
        <begin position="389"/>
        <end position="411"/>
    </location>
</feature>
<organism evidence="3 4">
    <name type="scientific">Babesia divergens</name>
    <dbReference type="NCBI Taxonomy" id="32595"/>
    <lineage>
        <taxon>Eukaryota</taxon>
        <taxon>Sar</taxon>
        <taxon>Alveolata</taxon>
        <taxon>Apicomplexa</taxon>
        <taxon>Aconoidasida</taxon>
        <taxon>Piroplasmida</taxon>
        <taxon>Babesiidae</taxon>
        <taxon>Babesia</taxon>
    </lineage>
</organism>
<feature type="transmembrane region" description="Helical" evidence="2">
    <location>
        <begin position="326"/>
        <end position="347"/>
    </location>
</feature>
<evidence type="ECO:0000313" key="4">
    <source>
        <dbReference type="Proteomes" id="UP001195914"/>
    </source>
</evidence>
<feature type="transmembrane region" description="Helical" evidence="2">
    <location>
        <begin position="255"/>
        <end position="272"/>
    </location>
</feature>
<comment type="caution">
    <text evidence="3">The sequence shown here is derived from an EMBL/GenBank/DDBJ whole genome shotgun (WGS) entry which is preliminary data.</text>
</comment>
<keyword evidence="2" id="KW-0812">Transmembrane</keyword>
<accession>A0AAD9GKZ5</accession>
<dbReference type="AlphaFoldDB" id="A0AAD9GKZ5"/>
<dbReference type="EMBL" id="JAHBMH010000003">
    <property type="protein sequence ID" value="KAK1940397.1"/>
    <property type="molecule type" value="Genomic_DNA"/>
</dbReference>
<feature type="transmembrane region" description="Helical" evidence="2">
    <location>
        <begin position="178"/>
        <end position="201"/>
    </location>
</feature>
<reference evidence="3" key="2">
    <citation type="submission" date="2021-05" db="EMBL/GenBank/DDBJ databases">
        <authorList>
            <person name="Pain A."/>
        </authorList>
    </citation>
    <scope>NUCLEOTIDE SEQUENCE</scope>
    <source>
        <strain evidence="3">1802A</strain>
    </source>
</reference>
<evidence type="ECO:0000256" key="2">
    <source>
        <dbReference type="SAM" id="Phobius"/>
    </source>
</evidence>
<keyword evidence="2" id="KW-1133">Transmembrane helix</keyword>